<organism evidence="4 5">
    <name type="scientific">Fonsecaea erecta</name>
    <dbReference type="NCBI Taxonomy" id="1367422"/>
    <lineage>
        <taxon>Eukaryota</taxon>
        <taxon>Fungi</taxon>
        <taxon>Dikarya</taxon>
        <taxon>Ascomycota</taxon>
        <taxon>Pezizomycotina</taxon>
        <taxon>Eurotiomycetes</taxon>
        <taxon>Chaetothyriomycetidae</taxon>
        <taxon>Chaetothyriales</taxon>
        <taxon>Herpotrichiellaceae</taxon>
        <taxon>Fonsecaea</taxon>
    </lineage>
</organism>
<feature type="region of interest" description="Disordered" evidence="2">
    <location>
        <begin position="29"/>
        <end position="49"/>
    </location>
</feature>
<feature type="region of interest" description="Disordered" evidence="2">
    <location>
        <begin position="135"/>
        <end position="221"/>
    </location>
</feature>
<dbReference type="OrthoDB" id="288987at2759"/>
<dbReference type="Pfam" id="PF07910">
    <property type="entry name" value="Peptidase_C78"/>
    <property type="match status" value="1"/>
</dbReference>
<feature type="region of interest" description="Disordered" evidence="2">
    <location>
        <begin position="73"/>
        <end position="105"/>
    </location>
</feature>
<comment type="caution">
    <text evidence="4">The sequence shown here is derived from an EMBL/GenBank/DDBJ whole genome shotgun (WGS) entry which is preliminary data.</text>
</comment>
<evidence type="ECO:0000256" key="2">
    <source>
        <dbReference type="SAM" id="MobiDB-lite"/>
    </source>
</evidence>
<dbReference type="Proteomes" id="UP000078343">
    <property type="component" value="Unassembled WGS sequence"/>
</dbReference>
<feature type="domain" description="UFSP1/2/DUB catalytic" evidence="3">
    <location>
        <begin position="295"/>
        <end position="517"/>
    </location>
</feature>
<protein>
    <recommendedName>
        <fullName evidence="3">UFSP1/2/DUB catalytic domain-containing protein</fullName>
    </recommendedName>
</protein>
<keyword evidence="5" id="KW-1185">Reference proteome</keyword>
<evidence type="ECO:0000313" key="4">
    <source>
        <dbReference type="EMBL" id="OAP56708.1"/>
    </source>
</evidence>
<keyword evidence="1" id="KW-0378">Hydrolase</keyword>
<dbReference type="AlphaFoldDB" id="A0A178ZAA7"/>
<dbReference type="EMBL" id="LVYI01000008">
    <property type="protein sequence ID" value="OAP56708.1"/>
    <property type="molecule type" value="Genomic_DNA"/>
</dbReference>
<gene>
    <name evidence="4" type="ORF">AYL99_08820</name>
</gene>
<dbReference type="GeneID" id="30012988"/>
<feature type="compositionally biased region" description="Polar residues" evidence="2">
    <location>
        <begin position="150"/>
        <end position="170"/>
    </location>
</feature>
<dbReference type="RefSeq" id="XP_018690075.1">
    <property type="nucleotide sequence ID" value="XM_018840328.1"/>
</dbReference>
<evidence type="ECO:0000259" key="3">
    <source>
        <dbReference type="Pfam" id="PF07910"/>
    </source>
</evidence>
<dbReference type="GO" id="GO:0016787">
    <property type="term" value="F:hydrolase activity"/>
    <property type="evidence" value="ECO:0007669"/>
    <property type="project" value="UniProtKB-KW"/>
</dbReference>
<evidence type="ECO:0000313" key="5">
    <source>
        <dbReference type="Proteomes" id="UP000078343"/>
    </source>
</evidence>
<proteinExistence type="predicted"/>
<reference evidence="4 5" key="1">
    <citation type="submission" date="2016-04" db="EMBL/GenBank/DDBJ databases">
        <title>Draft genome of Fonsecaea erecta CBS 125763.</title>
        <authorList>
            <person name="Weiss V.A."/>
            <person name="Vicente V.A."/>
            <person name="Raittz R.T."/>
            <person name="Moreno L.F."/>
            <person name="De Souza E.M."/>
            <person name="Pedrosa F.O."/>
            <person name="Steffens M.B."/>
            <person name="Faoro H."/>
            <person name="Tadra-Sfeir M.Z."/>
            <person name="Najafzadeh M.J."/>
            <person name="Felipe M.S."/>
            <person name="Teixeira M."/>
            <person name="Sun J."/>
            <person name="Xi L."/>
            <person name="Gomes R."/>
            <person name="De Azevedo C.M."/>
            <person name="Salgado C.G."/>
            <person name="Da Silva M.B."/>
            <person name="Nascimento M.F."/>
            <person name="Queiroz-Telles F."/>
            <person name="Attili D.S."/>
            <person name="Gorbushina A."/>
        </authorList>
    </citation>
    <scope>NUCLEOTIDE SEQUENCE [LARGE SCALE GENOMIC DNA]</scope>
    <source>
        <strain evidence="4 5">CBS 125763</strain>
    </source>
</reference>
<dbReference type="Gene3D" id="3.90.70.130">
    <property type="match status" value="1"/>
</dbReference>
<feature type="compositionally biased region" description="Polar residues" evidence="2">
    <location>
        <begin position="33"/>
        <end position="49"/>
    </location>
</feature>
<name>A0A178ZAA7_9EURO</name>
<accession>A0A178ZAA7</accession>
<sequence>MANEEREQHLACPFCSFGSNDLASLESHVQRLHGSQQPDGQQPYNAASQLSDAELAQLLAFEEAGLPAELALPDRPTVPARDENQPPESATNIAPPPTSSRVGKEQSWVQCACGERVPFLELDAHSDMHAQENISVDEVEISSKDDELSTVRSTAQRPLANSSGSFSTHIPRSLRNYDQIQDRPPPLRSEKRRGPSLKNMFWGTRASPKRKSAGPAVSTEIGKTKQLGKSELGPYAHEKQMPGWLRRMLEAGAKVTVTQRIGPDGRLVKVETVANETPHLVPVLARLSQIDRTVERAFYCSPEVVHVCKMSFEGGFCGYRNIQMLLSYIQGTEAHGSENFRGRLPSILKLQDMIENAWDLGFGSSGRVETGGIKFTRKFIGTPEALALFSSLDIACEATAYYARKEIEAFETMLCAVCDYFDDDSTQDNMDKVVITDKPPIYFQHHGHSMTIVGVEQRLSGAVNLVVFDPMFNPSPALKKLAFSRRTSFACARPGKVLEAHRRDEKYLKSYKVFELLTLKTRQS</sequence>
<evidence type="ECO:0000256" key="1">
    <source>
        <dbReference type="ARBA" id="ARBA00022801"/>
    </source>
</evidence>
<dbReference type="InterPro" id="IPR012462">
    <property type="entry name" value="UFSP1/2_DUB_cat"/>
</dbReference>
<dbReference type="STRING" id="1367422.A0A178ZAA7"/>